<proteinExistence type="predicted"/>
<reference evidence="1" key="1">
    <citation type="submission" date="2021-05" db="EMBL/GenBank/DDBJ databases">
        <authorList>
            <person name="Scholz U."/>
            <person name="Mascher M."/>
            <person name="Fiebig A."/>
        </authorList>
    </citation>
    <scope>NUCLEOTIDE SEQUENCE [LARGE SCALE GENOMIC DNA]</scope>
</reference>
<evidence type="ECO:0000313" key="1">
    <source>
        <dbReference type="EnsemblPlants" id="AVESA.00010b.r2.1AG0008180.1.CDS.1"/>
    </source>
</evidence>
<organism evidence="1 2">
    <name type="scientific">Avena sativa</name>
    <name type="common">Oat</name>
    <dbReference type="NCBI Taxonomy" id="4498"/>
    <lineage>
        <taxon>Eukaryota</taxon>
        <taxon>Viridiplantae</taxon>
        <taxon>Streptophyta</taxon>
        <taxon>Embryophyta</taxon>
        <taxon>Tracheophyta</taxon>
        <taxon>Spermatophyta</taxon>
        <taxon>Magnoliopsida</taxon>
        <taxon>Liliopsida</taxon>
        <taxon>Poales</taxon>
        <taxon>Poaceae</taxon>
        <taxon>BOP clade</taxon>
        <taxon>Pooideae</taxon>
        <taxon>Poodae</taxon>
        <taxon>Poeae</taxon>
        <taxon>Poeae Chloroplast Group 1 (Aveneae type)</taxon>
        <taxon>Aveninae</taxon>
        <taxon>Avena</taxon>
    </lineage>
</organism>
<dbReference type="Proteomes" id="UP001732700">
    <property type="component" value="Chromosome 1A"/>
</dbReference>
<keyword evidence="2" id="KW-1185">Reference proteome</keyword>
<accession>A0ACD5T826</accession>
<reference evidence="1" key="2">
    <citation type="submission" date="2025-09" db="UniProtKB">
        <authorList>
            <consortium name="EnsemblPlants"/>
        </authorList>
    </citation>
    <scope>IDENTIFICATION</scope>
</reference>
<name>A0ACD5T826_AVESA</name>
<evidence type="ECO:0000313" key="2">
    <source>
        <dbReference type="Proteomes" id="UP001732700"/>
    </source>
</evidence>
<protein>
    <submittedName>
        <fullName evidence="1">Uncharacterized protein</fullName>
    </submittedName>
</protein>
<sequence>MKKSAAATLPDDVVVEILARVTDPAALFRCGTACRRWRALVVDPSFLDRRWPDNSHDLSCLLGFFVHRKSLKEEVEGILPNPLRSILPAPPSPLGPPHRFLGSRFHHVLDAAGRIDFSDHEMQPLASRRGLLLARLVPPTVREPGTVQLAVYNMFAGTCNVLPPLECDGFSYILCGAVLTSADCCPDDIQQMPSSSLPPHSPFFKVIIMGMGKLRYKLYVFSSCDASWRAPVECRNIPERRVCPLQMPRGTVVCQSKAHWLFVDLSYFYTLSVGVDTHQVSLEKVPLSVPPNTYAASRLSVGVGGTLKLLALRTQSLQLEIWTRENNGPQISDDAAVTTRWLCTQVIDIEEPKGSQINSVIWMYTGEKIGRSLRLANYWGTYMVDLETRTIIAEEVASGHICSLTYIRSVPFEMHWPTFFTSRLGTLRQGKINNHIYLLDEL</sequence>
<dbReference type="EnsemblPlants" id="AVESA.00010b.r2.1AG0008180.1">
    <property type="protein sequence ID" value="AVESA.00010b.r2.1AG0008180.1.CDS.1"/>
    <property type="gene ID" value="AVESA.00010b.r2.1AG0008180"/>
</dbReference>